<dbReference type="Pfam" id="PF01436">
    <property type="entry name" value="NHL"/>
    <property type="match status" value="2"/>
</dbReference>
<dbReference type="InterPro" id="IPR001258">
    <property type="entry name" value="NHL_repeat"/>
</dbReference>
<evidence type="ECO:0000256" key="1">
    <source>
        <dbReference type="ARBA" id="ARBA00022737"/>
    </source>
</evidence>
<dbReference type="Proteomes" id="UP000315471">
    <property type="component" value="Unassembled WGS sequence"/>
</dbReference>
<gene>
    <name evidence="3" type="ORF">Q31b_13360</name>
</gene>
<dbReference type="GO" id="GO:0008270">
    <property type="term" value="F:zinc ion binding"/>
    <property type="evidence" value="ECO:0007669"/>
    <property type="project" value="UniProtKB-KW"/>
</dbReference>
<keyword evidence="1" id="KW-0677">Repeat</keyword>
<protein>
    <submittedName>
        <fullName evidence="3">NHL repeat protein</fullName>
    </submittedName>
</protein>
<accession>A0A5C6E5K7</accession>
<dbReference type="EMBL" id="SJPY01000002">
    <property type="protein sequence ID" value="TWU43804.1"/>
    <property type="molecule type" value="Genomic_DNA"/>
</dbReference>
<organism evidence="3 4">
    <name type="scientific">Novipirellula aureliae</name>
    <dbReference type="NCBI Taxonomy" id="2527966"/>
    <lineage>
        <taxon>Bacteria</taxon>
        <taxon>Pseudomonadati</taxon>
        <taxon>Planctomycetota</taxon>
        <taxon>Planctomycetia</taxon>
        <taxon>Pirellulales</taxon>
        <taxon>Pirellulaceae</taxon>
        <taxon>Novipirellula</taxon>
    </lineage>
</organism>
<keyword evidence="4" id="KW-1185">Reference proteome</keyword>
<dbReference type="CDD" id="cd14956">
    <property type="entry name" value="NHL_like_3"/>
    <property type="match status" value="1"/>
</dbReference>
<feature type="repeat" description="NHL" evidence="2">
    <location>
        <begin position="63"/>
        <end position="101"/>
    </location>
</feature>
<proteinExistence type="predicted"/>
<evidence type="ECO:0000313" key="4">
    <source>
        <dbReference type="Proteomes" id="UP000315471"/>
    </source>
</evidence>
<dbReference type="PANTHER" id="PTHR24104">
    <property type="entry name" value="E3 UBIQUITIN-PROTEIN LIGASE NHLRC1-RELATED"/>
    <property type="match status" value="1"/>
</dbReference>
<sequence length="359" mass="39198">MVCVFSDVFGQTSAWTDQRVKNNLNRRNWMRASVAIGTAAIGSTAIPGCISGALHGQPELVWGRRGFSEGRFLKPRAIAIDPADRLYIVDTTGRIQVFDADGNYLRGWSTPQTKNGRPTGLAVALPTGFSPSGVDGPDAQLSAHRLLVADTHYYRMLCYTLSGKLVPEQQIGGVAGYSPGEFAFVTDAVCDADGCFYIGEYGDSDRIQKFDPSGQFMTSWGGTGNQPGQFVRPQSLVVQGQTLWVADACNHRIQRFDLSTPTPTLVGIFGSQGSESGQFYYPYDLTLAADGTIVVCEYGNQRLQRIDSNGNWIASWGGPGFQNGQLYQPWGVVIDSDRRVHVLDSNNHRVQRLPLSQLS</sequence>
<feature type="repeat" description="NHL" evidence="2">
    <location>
        <begin position="317"/>
        <end position="356"/>
    </location>
</feature>
<comment type="caution">
    <text evidence="3">The sequence shown here is derived from an EMBL/GenBank/DDBJ whole genome shotgun (WGS) entry which is preliminary data.</text>
</comment>
<dbReference type="SUPFAM" id="SSF63829">
    <property type="entry name" value="Calcium-dependent phosphotriesterase"/>
    <property type="match status" value="1"/>
</dbReference>
<evidence type="ECO:0000256" key="2">
    <source>
        <dbReference type="PROSITE-ProRule" id="PRU00504"/>
    </source>
</evidence>
<dbReference type="PANTHER" id="PTHR24104:SF25">
    <property type="entry name" value="PROTEIN LIN-41"/>
    <property type="match status" value="1"/>
</dbReference>
<name>A0A5C6E5K7_9BACT</name>
<evidence type="ECO:0000313" key="3">
    <source>
        <dbReference type="EMBL" id="TWU43804.1"/>
    </source>
</evidence>
<dbReference type="InterPro" id="IPR050952">
    <property type="entry name" value="TRIM-NHL_E3_ligases"/>
</dbReference>
<reference evidence="3 4" key="1">
    <citation type="submission" date="2019-02" db="EMBL/GenBank/DDBJ databases">
        <title>Deep-cultivation of Planctomycetes and their phenomic and genomic characterization uncovers novel biology.</title>
        <authorList>
            <person name="Wiegand S."/>
            <person name="Jogler M."/>
            <person name="Boedeker C."/>
            <person name="Pinto D."/>
            <person name="Vollmers J."/>
            <person name="Rivas-Marin E."/>
            <person name="Kohn T."/>
            <person name="Peeters S.H."/>
            <person name="Heuer A."/>
            <person name="Rast P."/>
            <person name="Oberbeckmann S."/>
            <person name="Bunk B."/>
            <person name="Jeske O."/>
            <person name="Meyerdierks A."/>
            <person name="Storesund J.E."/>
            <person name="Kallscheuer N."/>
            <person name="Luecker S."/>
            <person name="Lage O.M."/>
            <person name="Pohl T."/>
            <person name="Merkel B.J."/>
            <person name="Hornburger P."/>
            <person name="Mueller R.-W."/>
            <person name="Bruemmer F."/>
            <person name="Labrenz M."/>
            <person name="Spormann A.M."/>
            <person name="Op Den Camp H."/>
            <person name="Overmann J."/>
            <person name="Amann R."/>
            <person name="Jetten M.S.M."/>
            <person name="Mascher T."/>
            <person name="Medema M.H."/>
            <person name="Devos D.P."/>
            <person name="Kaster A.-K."/>
            <person name="Ovreas L."/>
            <person name="Rohde M."/>
            <person name="Galperin M.Y."/>
            <person name="Jogler C."/>
        </authorList>
    </citation>
    <scope>NUCLEOTIDE SEQUENCE [LARGE SCALE GENOMIC DNA]</scope>
    <source>
        <strain evidence="3 4">Q31b</strain>
    </source>
</reference>
<dbReference type="AlphaFoldDB" id="A0A5C6E5K7"/>
<dbReference type="Gene3D" id="2.120.10.30">
    <property type="entry name" value="TolB, C-terminal domain"/>
    <property type="match status" value="3"/>
</dbReference>
<dbReference type="PROSITE" id="PS51125">
    <property type="entry name" value="NHL"/>
    <property type="match status" value="3"/>
</dbReference>
<feature type="repeat" description="NHL" evidence="2">
    <location>
        <begin position="266"/>
        <end position="309"/>
    </location>
</feature>
<dbReference type="InterPro" id="IPR011042">
    <property type="entry name" value="6-blade_b-propeller_TolB-like"/>
</dbReference>